<proteinExistence type="predicted"/>
<dbReference type="AlphaFoldDB" id="A0AAX2AJY7"/>
<comment type="caution">
    <text evidence="2">The sequence shown here is derived from an EMBL/GenBank/DDBJ whole genome shotgun (WGS) entry which is preliminary data.</text>
</comment>
<dbReference type="EMBL" id="NXID01000008">
    <property type="protein sequence ID" value="RXK16485.1"/>
    <property type="molecule type" value="Genomic_DNA"/>
</dbReference>
<protein>
    <recommendedName>
        <fullName evidence="4">Type IV conjugative transfer system protein TraL</fullName>
    </recommendedName>
</protein>
<dbReference type="RefSeq" id="WP_114843327.1">
    <property type="nucleotide sequence ID" value="NZ_CP031220.1"/>
</dbReference>
<gene>
    <name evidence="2" type="ORF">CP985_03475</name>
</gene>
<keyword evidence="1" id="KW-1133">Transmembrane helix</keyword>
<reference evidence="2 3" key="1">
    <citation type="submission" date="2017-09" db="EMBL/GenBank/DDBJ databases">
        <title>Genomics of the genus Arcobacter.</title>
        <authorList>
            <person name="Perez-Cataluna A."/>
            <person name="Figueras M.J."/>
            <person name="Salas-Masso N."/>
        </authorList>
    </citation>
    <scope>NUCLEOTIDE SEQUENCE [LARGE SCALE GENOMIC DNA]</scope>
    <source>
        <strain evidence="2 3">CECT 7386</strain>
    </source>
</reference>
<dbReference type="Proteomes" id="UP000290092">
    <property type="component" value="Unassembled WGS sequence"/>
</dbReference>
<evidence type="ECO:0000256" key="1">
    <source>
        <dbReference type="SAM" id="Phobius"/>
    </source>
</evidence>
<evidence type="ECO:0008006" key="4">
    <source>
        <dbReference type="Google" id="ProtNLM"/>
    </source>
</evidence>
<accession>A0AAX2AJY7</accession>
<dbReference type="KEGG" id="amyt:AMYT_a0121"/>
<name>A0AAX2AJY7_9BACT</name>
<evidence type="ECO:0000313" key="2">
    <source>
        <dbReference type="EMBL" id="RXK16485.1"/>
    </source>
</evidence>
<keyword evidence="3" id="KW-1185">Reference proteome</keyword>
<keyword evidence="1" id="KW-0472">Membrane</keyword>
<evidence type="ECO:0000313" key="3">
    <source>
        <dbReference type="Proteomes" id="UP000290092"/>
    </source>
</evidence>
<keyword evidence="1" id="KW-0812">Transmembrane</keyword>
<organism evidence="2 3">
    <name type="scientific">Malaciobacter mytili LMG 24559</name>
    <dbReference type="NCBI Taxonomy" id="1032238"/>
    <lineage>
        <taxon>Bacteria</taxon>
        <taxon>Pseudomonadati</taxon>
        <taxon>Campylobacterota</taxon>
        <taxon>Epsilonproteobacteria</taxon>
        <taxon>Campylobacterales</taxon>
        <taxon>Arcobacteraceae</taxon>
        <taxon>Malaciobacter</taxon>
    </lineage>
</organism>
<sequence length="119" mass="13751">MARKRKVGFLQQFNGPRVIGPFRVDVILVVILSFVLIYTVLILASVTISITMLSSFALTFFATKLYIKAKEKASKGFLWHLLYVSGIWSVKEDSKKYEELNRMDVKNYIPDCTDKIFYD</sequence>
<feature type="transmembrane region" description="Helical" evidence="1">
    <location>
        <begin position="21"/>
        <end position="42"/>
    </location>
</feature>